<evidence type="ECO:0000313" key="5">
    <source>
        <dbReference type="EMBL" id="KAL0633500.1"/>
    </source>
</evidence>
<feature type="domain" description="Protein HGH1 C-terminal" evidence="4">
    <location>
        <begin position="317"/>
        <end position="368"/>
    </location>
</feature>
<evidence type="ECO:0000259" key="3">
    <source>
        <dbReference type="Pfam" id="PF04063"/>
    </source>
</evidence>
<feature type="compositionally biased region" description="Acidic residues" evidence="2">
    <location>
        <begin position="383"/>
        <end position="400"/>
    </location>
</feature>
<dbReference type="InterPro" id="IPR007206">
    <property type="entry name" value="Protein_HGH1_C"/>
</dbReference>
<evidence type="ECO:0000313" key="6">
    <source>
        <dbReference type="Proteomes" id="UP001447188"/>
    </source>
</evidence>
<feature type="region of interest" description="Disordered" evidence="2">
    <location>
        <begin position="1"/>
        <end position="20"/>
    </location>
</feature>
<reference evidence="5 6" key="1">
    <citation type="submission" date="2024-02" db="EMBL/GenBank/DDBJ databases">
        <title>Discinaceae phylogenomics.</title>
        <authorList>
            <person name="Dirks A.C."/>
            <person name="James T.Y."/>
        </authorList>
    </citation>
    <scope>NUCLEOTIDE SEQUENCE [LARGE SCALE GENOMIC DNA]</scope>
    <source>
        <strain evidence="5 6">ACD0624</strain>
    </source>
</reference>
<protein>
    <submittedName>
        <fullName evidence="5">Protein hgh1</fullName>
    </submittedName>
</protein>
<keyword evidence="6" id="KW-1185">Reference proteome</keyword>
<dbReference type="InterPro" id="IPR039717">
    <property type="entry name" value="Hgh1"/>
</dbReference>
<accession>A0ABR3GC60</accession>
<evidence type="ECO:0000256" key="2">
    <source>
        <dbReference type="SAM" id="MobiDB-lite"/>
    </source>
</evidence>
<dbReference type="Pfam" id="PF04064">
    <property type="entry name" value="DUF384"/>
    <property type="match status" value="1"/>
</dbReference>
<dbReference type="InterPro" id="IPR016024">
    <property type="entry name" value="ARM-type_fold"/>
</dbReference>
<dbReference type="PANTHER" id="PTHR13387:SF9">
    <property type="entry name" value="PROTEIN HGH1 HOMOLOG"/>
    <property type="match status" value="1"/>
</dbReference>
<evidence type="ECO:0000256" key="1">
    <source>
        <dbReference type="ARBA" id="ARBA00006712"/>
    </source>
</evidence>
<sequence length="400" mass="45050">MYTSYDPKKVGEEKSEPEPLEEVFERTRKAFVMPTELEELTEFLGSPRPEIRQIALEHLVGYSKGPEASVFKPLGLKPIKNLKALVGDISVRASHALKILVNLSDDTAVLNDIANDDLFLELLLSKLTDPTNSHADLIAMLLANMAKSDSILRILDLERTVPGKGVSESTKAIDQLMDCFVKGAEKSLNKEANFDYLSYFFADISRLTQGRKYFITRQAYDEVIPISKLVVFTEHKSTIRRKGVASTIKNSCFDIPSHEAFLDEDQVNLLPYILLPICGPEEFPEDEMLEMPTDLQMLPPDKKRDPEGTILITHMETLLLLTTTKEAREYMRKVNVYTVVKEAHLAVDDDDVRDACDRVVQVLMRDEAVGGEDGGGWVRPGQDEDEDDEDEDDDKIVDIL</sequence>
<dbReference type="Proteomes" id="UP001447188">
    <property type="component" value="Unassembled WGS sequence"/>
</dbReference>
<evidence type="ECO:0000259" key="4">
    <source>
        <dbReference type="Pfam" id="PF04064"/>
    </source>
</evidence>
<name>A0ABR3GC60_9PEZI</name>
<dbReference type="SUPFAM" id="SSF48371">
    <property type="entry name" value="ARM repeat"/>
    <property type="match status" value="1"/>
</dbReference>
<feature type="domain" description="Protein HGH1 N-terminal" evidence="3">
    <location>
        <begin position="127"/>
        <end position="310"/>
    </location>
</feature>
<feature type="region of interest" description="Disordered" evidence="2">
    <location>
        <begin position="369"/>
        <end position="400"/>
    </location>
</feature>
<gene>
    <name evidence="5" type="primary">HGH1</name>
    <name evidence="5" type="ORF">Q9L58_007607</name>
</gene>
<comment type="similarity">
    <text evidence="1">Belongs to the HGH1 family.</text>
</comment>
<comment type="caution">
    <text evidence="5">The sequence shown here is derived from an EMBL/GenBank/DDBJ whole genome shotgun (WGS) entry which is preliminary data.</text>
</comment>
<dbReference type="PANTHER" id="PTHR13387">
    <property type="entry name" value="PROTEIN HGH1 HOMOLOG"/>
    <property type="match status" value="1"/>
</dbReference>
<dbReference type="InterPro" id="IPR007205">
    <property type="entry name" value="Protein_HGH1_N"/>
</dbReference>
<dbReference type="Pfam" id="PF04063">
    <property type="entry name" value="DUF383"/>
    <property type="match status" value="1"/>
</dbReference>
<organism evidence="5 6">
    <name type="scientific">Discina gigas</name>
    <dbReference type="NCBI Taxonomy" id="1032678"/>
    <lineage>
        <taxon>Eukaryota</taxon>
        <taxon>Fungi</taxon>
        <taxon>Dikarya</taxon>
        <taxon>Ascomycota</taxon>
        <taxon>Pezizomycotina</taxon>
        <taxon>Pezizomycetes</taxon>
        <taxon>Pezizales</taxon>
        <taxon>Discinaceae</taxon>
        <taxon>Discina</taxon>
    </lineage>
</organism>
<dbReference type="EMBL" id="JBBBZM010000123">
    <property type="protein sequence ID" value="KAL0633500.1"/>
    <property type="molecule type" value="Genomic_DNA"/>
</dbReference>
<proteinExistence type="inferred from homology"/>